<dbReference type="Proteomes" id="UP001491552">
    <property type="component" value="Unassembled WGS sequence"/>
</dbReference>
<dbReference type="InterPro" id="IPR032359">
    <property type="entry name" value="KwaB-like"/>
</dbReference>
<protein>
    <submittedName>
        <fullName evidence="1">DUF4868 domain-containing protein</fullName>
    </submittedName>
</protein>
<evidence type="ECO:0000313" key="1">
    <source>
        <dbReference type="EMBL" id="MEQ2511221.1"/>
    </source>
</evidence>
<dbReference type="RefSeq" id="WP_349135927.1">
    <property type="nucleotide sequence ID" value="NZ_JBBMFF010000221.1"/>
</dbReference>
<gene>
    <name evidence="1" type="ORF">WMO66_08185</name>
</gene>
<dbReference type="EMBL" id="JBBMFF010000221">
    <property type="protein sequence ID" value="MEQ2511221.1"/>
    <property type="molecule type" value="Genomic_DNA"/>
</dbReference>
<accession>A0ABV1G733</accession>
<comment type="caution">
    <text evidence="1">The sequence shown here is derived from an EMBL/GenBank/DDBJ whole genome shotgun (WGS) entry which is preliminary data.</text>
</comment>
<sequence>MNFKKKLQLSIAESIRRKFADESAEYDHVDNIANNQNKFYVIPQTTDYSPFAAVCTTIQTYDSYRVTDRENAEGIFFRYQRGEQIIWAYQYFWPNAIPNRKGLAFHVIPQDDVFTELKKPILAISQKVDLLIIDNNIITNDINLLQTHYDFEHYIRVSARSVASEITTLSLVSNMDKVADYISRSKLTYAKKMLRIKNSKVLTKSKEELYLKITTLPRWSGKFDLDVETHTIVLRNYGQVENLIDLLDERYTRSDVTDEEYDTSAKKWVEPASQ</sequence>
<dbReference type="Pfam" id="PF16162">
    <property type="entry name" value="KwaB"/>
    <property type="match status" value="1"/>
</dbReference>
<evidence type="ECO:0000313" key="2">
    <source>
        <dbReference type="Proteomes" id="UP001491552"/>
    </source>
</evidence>
<keyword evidence="2" id="KW-1185">Reference proteome</keyword>
<proteinExistence type="predicted"/>
<organism evidence="1 2">
    <name type="scientific">Faecousia intestinalis</name>
    <dbReference type="NCBI Taxonomy" id="3133167"/>
    <lineage>
        <taxon>Bacteria</taxon>
        <taxon>Bacillati</taxon>
        <taxon>Bacillota</taxon>
        <taxon>Clostridia</taxon>
        <taxon>Eubacteriales</taxon>
        <taxon>Oscillospiraceae</taxon>
        <taxon>Faecousia</taxon>
    </lineage>
</organism>
<name>A0ABV1G733_9FIRM</name>
<reference evidence="1 2" key="1">
    <citation type="submission" date="2024-03" db="EMBL/GenBank/DDBJ databases">
        <title>Human intestinal bacterial collection.</title>
        <authorList>
            <person name="Pauvert C."/>
            <person name="Hitch T.C.A."/>
            <person name="Clavel T."/>
        </authorList>
    </citation>
    <scope>NUCLEOTIDE SEQUENCE [LARGE SCALE GENOMIC DNA]</scope>
    <source>
        <strain evidence="1 2">CLA-AA-H192</strain>
    </source>
</reference>